<dbReference type="SUPFAM" id="SSF46785">
    <property type="entry name" value="Winged helix' DNA-binding domain"/>
    <property type="match status" value="1"/>
</dbReference>
<dbReference type="PANTHER" id="PTHR30126">
    <property type="entry name" value="HTH-TYPE TRANSCRIPTIONAL REGULATOR"/>
    <property type="match status" value="1"/>
</dbReference>
<dbReference type="SUPFAM" id="SSF53850">
    <property type="entry name" value="Periplasmic binding protein-like II"/>
    <property type="match status" value="1"/>
</dbReference>
<evidence type="ECO:0000256" key="3">
    <source>
        <dbReference type="ARBA" id="ARBA00023125"/>
    </source>
</evidence>
<evidence type="ECO:0000313" key="7">
    <source>
        <dbReference type="EMBL" id="PJJ53624.1"/>
    </source>
</evidence>
<dbReference type="InterPro" id="IPR000847">
    <property type="entry name" value="LysR_HTH_N"/>
</dbReference>
<dbReference type="GO" id="GO:0003700">
    <property type="term" value="F:DNA-binding transcription factor activity"/>
    <property type="evidence" value="ECO:0007669"/>
    <property type="project" value="InterPro"/>
</dbReference>
<dbReference type="PANTHER" id="PTHR30126:SF39">
    <property type="entry name" value="HTH-TYPE TRANSCRIPTIONAL REGULATOR CYSL"/>
    <property type="match status" value="1"/>
</dbReference>
<accession>A0A0B2BNU9</accession>
<comment type="caution">
    <text evidence="7">The sequence shown here is derived from an EMBL/GenBank/DDBJ whole genome shotgun (WGS) entry which is preliminary data.</text>
</comment>
<keyword evidence="8" id="KW-1185">Reference proteome</keyword>
<protein>
    <submittedName>
        <fullName evidence="7">DNA-binding transcriptional LysR family regulator</fullName>
    </submittedName>
</protein>
<dbReference type="InterPro" id="IPR036390">
    <property type="entry name" value="WH_DNA-bd_sf"/>
</dbReference>
<keyword evidence="2" id="KW-0805">Transcription regulation</keyword>
<evidence type="ECO:0000256" key="4">
    <source>
        <dbReference type="ARBA" id="ARBA00023163"/>
    </source>
</evidence>
<proteinExistence type="inferred from homology"/>
<dbReference type="Gene3D" id="3.40.190.10">
    <property type="entry name" value="Periplasmic binding protein-like II"/>
    <property type="match status" value="2"/>
</dbReference>
<feature type="domain" description="AP2/ERF" evidence="6">
    <location>
        <begin position="54"/>
        <end position="117"/>
    </location>
</feature>
<name>A0A0B2BNU9_9ACTN</name>
<gene>
    <name evidence="7" type="ORF">CLV56_3114</name>
</gene>
<dbReference type="InterPro" id="IPR036388">
    <property type="entry name" value="WH-like_DNA-bd_sf"/>
</dbReference>
<evidence type="ECO:0000259" key="6">
    <source>
        <dbReference type="PROSITE" id="PS51032"/>
    </source>
</evidence>
<dbReference type="AlphaFoldDB" id="A0A0B2BNU9"/>
<evidence type="ECO:0000256" key="1">
    <source>
        <dbReference type="ARBA" id="ARBA00009437"/>
    </source>
</evidence>
<dbReference type="Gene3D" id="1.10.10.10">
    <property type="entry name" value="Winged helix-like DNA-binding domain superfamily/Winged helix DNA-binding domain"/>
    <property type="match status" value="1"/>
</dbReference>
<dbReference type="OrthoDB" id="4131546at2"/>
<dbReference type="RefSeq" id="WP_039346738.1">
    <property type="nucleotide sequence ID" value="NZ_PGEZ01000002.1"/>
</dbReference>
<sequence>MPSIDPRRLAFLLAVHRTGGILAAADEMKITPSAVSQQIARLESEEGVDVLVRGPRGVTLTPAGRVLAEAAERIEAELVEARKTLATLGDEVSGRVWLGSFPTAIQAIVAPAVAALRETYPGVDLLVDEREPADALRMLRAGDLDLALLEHDETTLPTTPRGMNDVLLLDDPWRLVIPAAYATPTQISDLVDATWLGADPGTAAARALGRQAEALGTTLHTRHGYASFEAAFAFVAAGEGIAMVPSLALQRELPAGVEVVALPGLGTRRVVVRHRQNRREPGLATRAVLDQLLAVAASLEQV</sequence>
<dbReference type="Pfam" id="PF03466">
    <property type="entry name" value="LysR_substrate"/>
    <property type="match status" value="1"/>
</dbReference>
<keyword evidence="3 7" id="KW-0238">DNA-binding</keyword>
<dbReference type="GO" id="GO:0000976">
    <property type="term" value="F:transcription cis-regulatory region binding"/>
    <property type="evidence" value="ECO:0007669"/>
    <property type="project" value="TreeGrafter"/>
</dbReference>
<evidence type="ECO:0000313" key="8">
    <source>
        <dbReference type="Proteomes" id="UP000230842"/>
    </source>
</evidence>
<dbReference type="EMBL" id="PGEZ01000002">
    <property type="protein sequence ID" value="PJJ53624.1"/>
    <property type="molecule type" value="Genomic_DNA"/>
</dbReference>
<dbReference type="InterPro" id="IPR005119">
    <property type="entry name" value="LysR_subst-bd"/>
</dbReference>
<evidence type="ECO:0000259" key="5">
    <source>
        <dbReference type="PROSITE" id="PS50931"/>
    </source>
</evidence>
<dbReference type="PROSITE" id="PS50931">
    <property type="entry name" value="HTH_LYSR"/>
    <property type="match status" value="1"/>
</dbReference>
<dbReference type="Proteomes" id="UP000230842">
    <property type="component" value="Unassembled WGS sequence"/>
</dbReference>
<evidence type="ECO:0000256" key="2">
    <source>
        <dbReference type="ARBA" id="ARBA00023015"/>
    </source>
</evidence>
<organism evidence="7 8">
    <name type="scientific">Mumia flava</name>
    <dbReference type="NCBI Taxonomy" id="1348852"/>
    <lineage>
        <taxon>Bacteria</taxon>
        <taxon>Bacillati</taxon>
        <taxon>Actinomycetota</taxon>
        <taxon>Actinomycetes</taxon>
        <taxon>Propionibacteriales</taxon>
        <taxon>Nocardioidaceae</taxon>
        <taxon>Mumia</taxon>
    </lineage>
</organism>
<keyword evidence="4" id="KW-0804">Transcription</keyword>
<feature type="domain" description="HTH lysR-type" evidence="5">
    <location>
        <begin position="4"/>
        <end position="61"/>
    </location>
</feature>
<dbReference type="Pfam" id="PF00126">
    <property type="entry name" value="HTH_1"/>
    <property type="match status" value="1"/>
</dbReference>
<comment type="similarity">
    <text evidence="1">Belongs to the LysR transcriptional regulatory family.</text>
</comment>
<reference evidence="7 8" key="1">
    <citation type="submission" date="2017-11" db="EMBL/GenBank/DDBJ databases">
        <title>Genomic Encyclopedia of Archaeal and Bacterial Type Strains, Phase II (KMG-II): From Individual Species to Whole Genera.</title>
        <authorList>
            <person name="Goeker M."/>
        </authorList>
    </citation>
    <scope>NUCLEOTIDE SEQUENCE [LARGE SCALE GENOMIC DNA]</scope>
    <source>
        <strain evidence="7 8">DSM 27763</strain>
    </source>
</reference>
<dbReference type="InterPro" id="IPR001471">
    <property type="entry name" value="AP2/ERF_dom"/>
</dbReference>
<dbReference type="PROSITE" id="PS51032">
    <property type="entry name" value="AP2_ERF"/>
    <property type="match status" value="1"/>
</dbReference>